<comment type="caution">
    <text evidence="2">The sequence shown here is derived from an EMBL/GenBank/DDBJ whole genome shotgun (WGS) entry which is preliminary data.</text>
</comment>
<dbReference type="AlphaFoldDB" id="A0AAV7JE15"/>
<name>A0AAV7JE15_9METZ</name>
<feature type="signal peptide" evidence="1">
    <location>
        <begin position="1"/>
        <end position="19"/>
    </location>
</feature>
<organism evidence="2 3">
    <name type="scientific">Oopsacas minuta</name>
    <dbReference type="NCBI Taxonomy" id="111878"/>
    <lineage>
        <taxon>Eukaryota</taxon>
        <taxon>Metazoa</taxon>
        <taxon>Porifera</taxon>
        <taxon>Hexactinellida</taxon>
        <taxon>Hexasterophora</taxon>
        <taxon>Lyssacinosida</taxon>
        <taxon>Leucopsacidae</taxon>
        <taxon>Oopsacas</taxon>
    </lineage>
</organism>
<dbReference type="EMBL" id="JAKMXF010000347">
    <property type="protein sequence ID" value="KAI6647022.1"/>
    <property type="molecule type" value="Genomic_DNA"/>
</dbReference>
<accession>A0AAV7JE15</accession>
<reference evidence="2 3" key="1">
    <citation type="journal article" date="2023" name="BMC Biol.">
        <title>The compact genome of the sponge Oopsacas minuta (Hexactinellida) is lacking key metazoan core genes.</title>
        <authorList>
            <person name="Santini S."/>
            <person name="Schenkelaars Q."/>
            <person name="Jourda C."/>
            <person name="Duchesne M."/>
            <person name="Belahbib H."/>
            <person name="Rocher C."/>
            <person name="Selva M."/>
            <person name="Riesgo A."/>
            <person name="Vervoort M."/>
            <person name="Leys S.P."/>
            <person name="Kodjabachian L."/>
            <person name="Le Bivic A."/>
            <person name="Borchiellini C."/>
            <person name="Claverie J.M."/>
            <person name="Renard E."/>
        </authorList>
    </citation>
    <scope>NUCLEOTIDE SEQUENCE [LARGE SCALE GENOMIC DNA]</scope>
    <source>
        <strain evidence="2">SPO-2</strain>
    </source>
</reference>
<evidence type="ECO:0000313" key="2">
    <source>
        <dbReference type="EMBL" id="KAI6647022.1"/>
    </source>
</evidence>
<dbReference type="Proteomes" id="UP001165289">
    <property type="component" value="Unassembled WGS sequence"/>
</dbReference>
<protein>
    <submittedName>
        <fullName evidence="2">Uncharacterized protein</fullName>
    </submittedName>
</protein>
<keyword evidence="3" id="KW-1185">Reference proteome</keyword>
<gene>
    <name evidence="2" type="ORF">LOD99_8946</name>
</gene>
<sequence length="241" mass="27381">MNLLLTSCLLILSLCQVDTTYAPQRVRLDYPSNGRPDSPYRTTLPCYNKNLTQMTPCGGNDYINTARHHVDPWSTIRTFWNSVIMNSNHTSNGMSTVWTQYIKLYPQADVDTDPNVIPLVKGIQAGTIVHDATAQYPEGYEDFMQFLAWLPGNLFIGPQDRSDDPGDGFETTAYVVIGRIRWGYLQKTYDYMKIYRNTDSVSTVKKNMLQLASAINGIIAPYPLKGQNWERNSNGTYRLKT</sequence>
<feature type="chain" id="PRO_5043843465" evidence="1">
    <location>
        <begin position="20"/>
        <end position="241"/>
    </location>
</feature>
<evidence type="ECO:0000313" key="3">
    <source>
        <dbReference type="Proteomes" id="UP001165289"/>
    </source>
</evidence>
<keyword evidence="1" id="KW-0732">Signal</keyword>
<evidence type="ECO:0000256" key="1">
    <source>
        <dbReference type="SAM" id="SignalP"/>
    </source>
</evidence>
<proteinExistence type="predicted"/>